<dbReference type="SUPFAM" id="SSF55961">
    <property type="entry name" value="Bet v1-like"/>
    <property type="match status" value="1"/>
</dbReference>
<sequence>MITFRDWQLNNEKWLDQDHTLMTTDEGWKERGKKKDITIWQRPFADDKNDLFRWRIPNVAANHDVVFDVFVNKMIDYHQYWTAEYTGGFVVEEIDDNTKIIYQQFNPNIPFISKRDLLYIQWSRKIDDETTQTSFKSIVWESMPVPTGFERIDWWGGHLFEANTDGTSQLVLIDRENQGGNFPSIIMNKIMPQYLTHQFESIIHFFNKGGTKAHEKLPDTKNTALKMKHLFMAT</sequence>
<dbReference type="Proteomes" id="UP000251993">
    <property type="component" value="Chromosome"/>
</dbReference>
<keyword evidence="3" id="KW-1185">Reference proteome</keyword>
<dbReference type="InterPro" id="IPR002913">
    <property type="entry name" value="START_lipid-bd_dom"/>
</dbReference>
<dbReference type="RefSeq" id="WP_114065747.1">
    <property type="nucleotide sequence ID" value="NZ_CP030850.1"/>
</dbReference>
<dbReference type="KEGG" id="run:DR864_04040"/>
<name>A0A344TE89_9BACT</name>
<dbReference type="PROSITE" id="PS50848">
    <property type="entry name" value="START"/>
    <property type="match status" value="1"/>
</dbReference>
<accession>A0A344TE89</accession>
<dbReference type="AlphaFoldDB" id="A0A344TE89"/>
<evidence type="ECO:0000259" key="1">
    <source>
        <dbReference type="PROSITE" id="PS50848"/>
    </source>
</evidence>
<dbReference type="EMBL" id="CP030850">
    <property type="protein sequence ID" value="AXE16960.1"/>
    <property type="molecule type" value="Genomic_DNA"/>
</dbReference>
<dbReference type="Gene3D" id="3.30.530.20">
    <property type="match status" value="1"/>
</dbReference>
<protein>
    <recommendedName>
        <fullName evidence="1">START domain-containing protein</fullName>
    </recommendedName>
</protein>
<evidence type="ECO:0000313" key="3">
    <source>
        <dbReference type="Proteomes" id="UP000251993"/>
    </source>
</evidence>
<dbReference type="OrthoDB" id="935367at2"/>
<organism evidence="2 3">
    <name type="scientific">Runella rosea</name>
    <dbReference type="NCBI Taxonomy" id="2259595"/>
    <lineage>
        <taxon>Bacteria</taxon>
        <taxon>Pseudomonadati</taxon>
        <taxon>Bacteroidota</taxon>
        <taxon>Cytophagia</taxon>
        <taxon>Cytophagales</taxon>
        <taxon>Spirosomataceae</taxon>
        <taxon>Runella</taxon>
    </lineage>
</organism>
<evidence type="ECO:0000313" key="2">
    <source>
        <dbReference type="EMBL" id="AXE16960.1"/>
    </source>
</evidence>
<gene>
    <name evidence="2" type="ORF">DR864_04040</name>
</gene>
<proteinExistence type="predicted"/>
<dbReference type="InterPro" id="IPR023393">
    <property type="entry name" value="START-like_dom_sf"/>
</dbReference>
<reference evidence="2 3" key="1">
    <citation type="submission" date="2018-07" db="EMBL/GenBank/DDBJ databases">
        <title>Genome sequencing of Runella.</title>
        <authorList>
            <person name="Baek M.-G."/>
            <person name="Yi H."/>
        </authorList>
    </citation>
    <scope>NUCLEOTIDE SEQUENCE [LARGE SCALE GENOMIC DNA]</scope>
    <source>
        <strain evidence="2 3">HYN0085</strain>
    </source>
</reference>
<feature type="domain" description="START" evidence="1">
    <location>
        <begin position="23"/>
        <end position="188"/>
    </location>
</feature>
<dbReference type="GO" id="GO:0008289">
    <property type="term" value="F:lipid binding"/>
    <property type="evidence" value="ECO:0007669"/>
    <property type="project" value="InterPro"/>
</dbReference>